<gene>
    <name evidence="1" type="ORF">M9Y10_021617</name>
</gene>
<dbReference type="SUPFAM" id="SSF54236">
    <property type="entry name" value="Ubiquitin-like"/>
    <property type="match status" value="2"/>
</dbReference>
<keyword evidence="2" id="KW-1185">Reference proteome</keyword>
<organism evidence="1 2">
    <name type="scientific">Tritrichomonas musculus</name>
    <dbReference type="NCBI Taxonomy" id="1915356"/>
    <lineage>
        <taxon>Eukaryota</taxon>
        <taxon>Metamonada</taxon>
        <taxon>Parabasalia</taxon>
        <taxon>Tritrichomonadida</taxon>
        <taxon>Tritrichomonadidae</taxon>
        <taxon>Tritrichomonas</taxon>
    </lineage>
</organism>
<dbReference type="Gene3D" id="3.10.20.90">
    <property type="entry name" value="Phosphatidylinositol 3-kinase Catalytic Subunit, Chain A, domain 1"/>
    <property type="match status" value="1"/>
</dbReference>
<reference evidence="1 2" key="1">
    <citation type="submission" date="2024-04" db="EMBL/GenBank/DDBJ databases">
        <title>Tritrichomonas musculus Genome.</title>
        <authorList>
            <person name="Alves-Ferreira E."/>
            <person name="Grigg M."/>
            <person name="Lorenzi H."/>
            <person name="Galac M."/>
        </authorList>
    </citation>
    <scope>NUCLEOTIDE SEQUENCE [LARGE SCALE GENOMIC DNA]</scope>
    <source>
        <strain evidence="1 2">EAF2021</strain>
    </source>
</reference>
<evidence type="ECO:0008006" key="3">
    <source>
        <dbReference type="Google" id="ProtNLM"/>
    </source>
</evidence>
<proteinExistence type="predicted"/>
<sequence length="560" mass="65391">MSSENQKITVNFIDIGRRFFTLDIDPSCKIRDIKLMLKDRVDDYDISKFSIKLGDLYIDEEKSIEFYENLRNDLDMDEYNYRIETDDSNTNLVKFKFKFGDSDQIYFNFYLNDKVSSIKNILSKNALLKFEDYNSIALFYKSKRELEDNIAIRCVGIPKDEPIIVKSISYEYSVILPDGSALVFAMKKRCRAFDLKKRIIQVYTKEEIKVTDFSLEINGNILQNDSDLFYEKIRKDQLILVVMKHIKSSQNSTAAEPRKRRNIGSLPLKRKSSILFAQQIGTNEQFEAFKFIRQNCDGKIISFKDIKNKISSDVTVYGYITFDYHSNLLSAEIPYNCSVYDAKTILTETYFKPICSHIKSSMVKINSNFGDKKELTDHEILEIQSTSKKPIYSIRLCINFNIKIKNTKIQKHFDFYPNFSIIFDVIKKEILKINPRYTEFRLFYLNKKLTKHSHFKVPPNGVITVDIIEKMSELTTVYFEIPNKESFSLEFNEATPISDVCEAIIKSHKITDEVNLIFAGRILEKDSILQDINLSLITKENPIVIYIQHSLKSIMKMLTE</sequence>
<dbReference type="EMBL" id="JAPFFF010000003">
    <property type="protein sequence ID" value="KAK8893201.1"/>
    <property type="molecule type" value="Genomic_DNA"/>
</dbReference>
<comment type="caution">
    <text evidence="1">The sequence shown here is derived from an EMBL/GenBank/DDBJ whole genome shotgun (WGS) entry which is preliminary data.</text>
</comment>
<dbReference type="InterPro" id="IPR029071">
    <property type="entry name" value="Ubiquitin-like_domsf"/>
</dbReference>
<dbReference type="Proteomes" id="UP001470230">
    <property type="component" value="Unassembled WGS sequence"/>
</dbReference>
<name>A0ABR2KQ77_9EUKA</name>
<protein>
    <recommendedName>
        <fullName evidence="3">Ubiquitin-like domain-containing protein</fullName>
    </recommendedName>
</protein>
<evidence type="ECO:0000313" key="1">
    <source>
        <dbReference type="EMBL" id="KAK8893201.1"/>
    </source>
</evidence>
<evidence type="ECO:0000313" key="2">
    <source>
        <dbReference type="Proteomes" id="UP001470230"/>
    </source>
</evidence>
<accession>A0ABR2KQ77</accession>